<dbReference type="Gene3D" id="1.20.1090.10">
    <property type="entry name" value="Dehydroquinate synthase-like - alpha domain"/>
    <property type="match status" value="1"/>
</dbReference>
<dbReference type="CDD" id="cd08177">
    <property type="entry name" value="MAR"/>
    <property type="match status" value="1"/>
</dbReference>
<evidence type="ECO:0000313" key="6">
    <source>
        <dbReference type="Proteomes" id="UP000248917"/>
    </source>
</evidence>
<dbReference type="GO" id="GO:0004022">
    <property type="term" value="F:alcohol dehydrogenase (NAD+) activity"/>
    <property type="evidence" value="ECO:0007669"/>
    <property type="project" value="TreeGrafter"/>
</dbReference>
<proteinExistence type="predicted"/>
<evidence type="ECO:0000313" key="5">
    <source>
        <dbReference type="EMBL" id="PZV79755.1"/>
    </source>
</evidence>
<name>A0A326RPX4_9BACT</name>
<dbReference type="Pfam" id="PF25137">
    <property type="entry name" value="ADH_Fe_C"/>
    <property type="match status" value="1"/>
</dbReference>
<feature type="domain" description="Alcohol dehydrogenase iron-type/glycerol dehydrogenase GldA" evidence="3">
    <location>
        <begin position="9"/>
        <end position="149"/>
    </location>
</feature>
<organism evidence="5 6">
    <name type="scientific">Algoriphagus aquaeductus</name>
    <dbReference type="NCBI Taxonomy" id="475299"/>
    <lineage>
        <taxon>Bacteria</taxon>
        <taxon>Pseudomonadati</taxon>
        <taxon>Bacteroidota</taxon>
        <taxon>Cytophagia</taxon>
        <taxon>Cytophagales</taxon>
        <taxon>Cyclobacteriaceae</taxon>
        <taxon>Algoriphagus</taxon>
    </lineage>
</organism>
<keyword evidence="6" id="KW-1185">Reference proteome</keyword>
<reference evidence="5 6" key="1">
    <citation type="submission" date="2018-06" db="EMBL/GenBank/DDBJ databases">
        <title>Genomic Encyclopedia of Archaeal and Bacterial Type Strains, Phase II (KMG-II): from individual species to whole genera.</title>
        <authorList>
            <person name="Goeker M."/>
        </authorList>
    </citation>
    <scope>NUCLEOTIDE SEQUENCE [LARGE SCALE GENOMIC DNA]</scope>
    <source>
        <strain evidence="5 6">T4</strain>
    </source>
</reference>
<dbReference type="Proteomes" id="UP000248917">
    <property type="component" value="Unassembled WGS sequence"/>
</dbReference>
<dbReference type="PANTHER" id="PTHR11496:SF83">
    <property type="entry name" value="HYDROXYACID-OXOACID TRANSHYDROGENASE, MITOCHONDRIAL"/>
    <property type="match status" value="1"/>
</dbReference>
<dbReference type="RefSeq" id="WP_111394004.1">
    <property type="nucleotide sequence ID" value="NZ_QKTX01000013.1"/>
</dbReference>
<dbReference type="InterPro" id="IPR001670">
    <property type="entry name" value="ADH_Fe/GldA"/>
</dbReference>
<gene>
    <name evidence="5" type="ORF">CLV31_11371</name>
</gene>
<dbReference type="GO" id="GO:0046872">
    <property type="term" value="F:metal ion binding"/>
    <property type="evidence" value="ECO:0007669"/>
    <property type="project" value="InterPro"/>
</dbReference>
<evidence type="ECO:0000259" key="3">
    <source>
        <dbReference type="Pfam" id="PF00465"/>
    </source>
</evidence>
<keyword evidence="2" id="KW-0520">NAD</keyword>
<dbReference type="PANTHER" id="PTHR11496">
    <property type="entry name" value="ALCOHOL DEHYDROGENASE"/>
    <property type="match status" value="1"/>
</dbReference>
<keyword evidence="1" id="KW-0560">Oxidoreductase</keyword>
<dbReference type="OrthoDB" id="9815791at2"/>
<evidence type="ECO:0000256" key="2">
    <source>
        <dbReference type="ARBA" id="ARBA00023027"/>
    </source>
</evidence>
<dbReference type="InterPro" id="IPR056798">
    <property type="entry name" value="ADH_Fe_C"/>
</dbReference>
<dbReference type="EMBL" id="QKTX01000013">
    <property type="protein sequence ID" value="PZV79755.1"/>
    <property type="molecule type" value="Genomic_DNA"/>
</dbReference>
<accession>A0A326RPX4</accession>
<dbReference type="GO" id="GO:0018506">
    <property type="term" value="F:maleylacetate reductase activity"/>
    <property type="evidence" value="ECO:0007669"/>
    <property type="project" value="InterPro"/>
</dbReference>
<dbReference type="SUPFAM" id="SSF56796">
    <property type="entry name" value="Dehydroquinate synthase-like"/>
    <property type="match status" value="1"/>
</dbReference>
<protein>
    <submittedName>
        <fullName evidence="5">Maleylacetate reductase</fullName>
    </submittedName>
</protein>
<dbReference type="InterPro" id="IPR034786">
    <property type="entry name" value="MAR"/>
</dbReference>
<dbReference type="InterPro" id="IPR039697">
    <property type="entry name" value="Alcohol_dehydrogenase_Fe"/>
</dbReference>
<comment type="caution">
    <text evidence="5">The sequence shown here is derived from an EMBL/GenBank/DDBJ whole genome shotgun (WGS) entry which is preliminary data.</text>
</comment>
<dbReference type="Pfam" id="PF00465">
    <property type="entry name" value="Fe-ADH"/>
    <property type="match status" value="1"/>
</dbReference>
<dbReference type="AlphaFoldDB" id="A0A326RPX4"/>
<evidence type="ECO:0000259" key="4">
    <source>
        <dbReference type="Pfam" id="PF25137"/>
    </source>
</evidence>
<evidence type="ECO:0000256" key="1">
    <source>
        <dbReference type="ARBA" id="ARBA00023002"/>
    </source>
</evidence>
<sequence>MEFNYRSFPNRIYFGKGKRKLLPELLKNYSKVLVLATGRLEAEVKSLQDALGSNRVVHFSKIIQHVPKTLVSEVREFRAKHQPQVVVAIGGGSAIGLAKALALDEYLPQIAIPSTYSGSEQTNIFGISTEAGKTTGRNDQVLPGVVIYDSELTVGMHKLLAATSAMNAMAHLMEAIYSPTANPVTRSIALQGMEVIKKGMENLAQSDSLTEESNENLLLGAYLAGKCLCEVEMSLHHKACHTLGGSFGLDHASVHTVMQSYVMDFQWDFLSEEMKNDFKTVFQSENPALELRRLAGNCWAKTDLQSLGFGEENIPEAVELMLAKPYANVRPLTQENLSELLRKAVLGELG</sequence>
<dbReference type="Gene3D" id="3.40.50.1970">
    <property type="match status" value="1"/>
</dbReference>
<feature type="domain" description="Fe-containing alcohol dehydrogenase-like C-terminal" evidence="4">
    <location>
        <begin position="162"/>
        <end position="345"/>
    </location>
</feature>